<dbReference type="AlphaFoldDB" id="A0AAX6EM26"/>
<keyword evidence="2" id="KW-1185">Reference proteome</keyword>
<organism evidence="1 2">
    <name type="scientific">Iris pallida</name>
    <name type="common">Sweet iris</name>
    <dbReference type="NCBI Taxonomy" id="29817"/>
    <lineage>
        <taxon>Eukaryota</taxon>
        <taxon>Viridiplantae</taxon>
        <taxon>Streptophyta</taxon>
        <taxon>Embryophyta</taxon>
        <taxon>Tracheophyta</taxon>
        <taxon>Spermatophyta</taxon>
        <taxon>Magnoliopsida</taxon>
        <taxon>Liliopsida</taxon>
        <taxon>Asparagales</taxon>
        <taxon>Iridaceae</taxon>
        <taxon>Iridoideae</taxon>
        <taxon>Irideae</taxon>
        <taxon>Iris</taxon>
    </lineage>
</organism>
<dbReference type="Proteomes" id="UP001140949">
    <property type="component" value="Unassembled WGS sequence"/>
</dbReference>
<reference evidence="1" key="1">
    <citation type="journal article" date="2023" name="GigaByte">
        <title>Genome assembly of the bearded iris, Iris pallida Lam.</title>
        <authorList>
            <person name="Bruccoleri R.E."/>
            <person name="Oakeley E.J."/>
            <person name="Faust A.M.E."/>
            <person name="Altorfer M."/>
            <person name="Dessus-Babus S."/>
            <person name="Burckhardt D."/>
            <person name="Oertli M."/>
            <person name="Naumann U."/>
            <person name="Petersen F."/>
            <person name="Wong J."/>
        </authorList>
    </citation>
    <scope>NUCLEOTIDE SEQUENCE</scope>
    <source>
        <strain evidence="1">GSM-AAB239-AS_SAM_17_03QT</strain>
    </source>
</reference>
<protein>
    <submittedName>
        <fullName evidence="1">Uncharacterized protein</fullName>
    </submittedName>
</protein>
<gene>
    <name evidence="1" type="ORF">M6B38_182125</name>
</gene>
<evidence type="ECO:0000313" key="1">
    <source>
        <dbReference type="EMBL" id="KAJ6805120.1"/>
    </source>
</evidence>
<comment type="caution">
    <text evidence="1">The sequence shown here is derived from an EMBL/GenBank/DDBJ whole genome shotgun (WGS) entry which is preliminary data.</text>
</comment>
<reference evidence="1" key="2">
    <citation type="submission" date="2023-04" db="EMBL/GenBank/DDBJ databases">
        <authorList>
            <person name="Bruccoleri R.E."/>
            <person name="Oakeley E.J."/>
            <person name="Faust A.-M."/>
            <person name="Dessus-Babus S."/>
            <person name="Altorfer M."/>
            <person name="Burckhardt D."/>
            <person name="Oertli M."/>
            <person name="Naumann U."/>
            <person name="Petersen F."/>
            <person name="Wong J."/>
        </authorList>
    </citation>
    <scope>NUCLEOTIDE SEQUENCE</scope>
    <source>
        <strain evidence="1">GSM-AAB239-AS_SAM_17_03QT</strain>
        <tissue evidence="1">Leaf</tissue>
    </source>
</reference>
<proteinExistence type="predicted"/>
<accession>A0AAX6EM26</accession>
<name>A0AAX6EM26_IRIPA</name>
<sequence>MRRLRLLGTERRIDGGTTVNAGSRDKKEVVIRKSQLARDVTKGRSQRRLICRGTRGMQELRQHKIVGRRWLMTFGQGRNQWITGGCAMVDKSRYRLRTMKLDRQQKDWGDGALVGNSHDAAMRCDGNWMDNYGVESLLCPWGHRVQNAGT</sequence>
<dbReference type="EMBL" id="JANAVB010035616">
    <property type="protein sequence ID" value="KAJ6805120.1"/>
    <property type="molecule type" value="Genomic_DNA"/>
</dbReference>
<evidence type="ECO:0000313" key="2">
    <source>
        <dbReference type="Proteomes" id="UP001140949"/>
    </source>
</evidence>